<sequence length="832" mass="93473">MHALRNTISRCATRTGHVSTVSARTTATAASCARSYTTAYLKNSPTPAASTSRAHITSNDVSGDSQQKNSEVSQTETPGPSVASGHKREKKYNVFYKQTLTEGSTSTSKKPFVVSANTLARRQRRHRIKIDANAPESTVKKIFSQSKSKKKRKLEQANVAFKPSTNDDTPPARLESLDDVPTEGFGPDGFKAQAWGESNPFNDSPPATGEERSHPPHILKQDVVRAGLIMPSENTLSDIEPVEQQRPVDTLAHNLDRILFNPGVHWLQDPRSRVYNFTPWLERIPTVKDFAFERLTGFVKSSRDEELRALAKREGKKYAGSTSSLSGMLSHIYFLLSEFKEVDYSVLSQHFKNQPSTFTSGQRTPATVLLNYKDGVYAIDSHSAEYDDPDKNVLTWMGTLLENFLTKSPEKFKEFMNFNESPEKSGEKSMKEAYRYAKSNNFVMRSQLDCQDPRLPGTGVFDIKTRACVSVRMDILNYEENSGYMIKDQTGVFESFEREYYDLIRSGFLKYSFQVRIGNMDGVMVTYHNTERIFGFQYISLDEMDERLFGTTPGIGNQVFNYCVSLLEEIMHDVSKCFPKQSVQVSFETRMPGRVLEVYVQPAEWTGPQEQWPIKKLVVSLEHSSAGIPARPATAMRQPDQWTVSYQIGRPAISDQDARRDHNGLEARKKRLLILPSYISNMEEGEAFWENLKFSSAREGQVDSSETAKPSVAFQPDSFSLGSNAVERYREMSRQGRACMQQLEVKEAGKPKVVLGLDGVYEEDKEWAEFWKEKKAPIVGSLGGDGKDVWSSSQLQASIGSAAIPETVVSAEEDKAEDIAKDATPEHEPRTL</sequence>
<evidence type="ECO:0000256" key="1">
    <source>
        <dbReference type="SAM" id="MobiDB-lite"/>
    </source>
</evidence>
<proteinExistence type="predicted"/>
<dbReference type="Proteomes" id="UP000807306">
    <property type="component" value="Unassembled WGS sequence"/>
</dbReference>
<feature type="region of interest" description="Disordered" evidence="1">
    <location>
        <begin position="810"/>
        <end position="832"/>
    </location>
</feature>
<dbReference type="PANTHER" id="PTHR31014">
    <property type="entry name" value="MITOCHONDRIAL TRANSLATION SYSTEM COMPONENT PET127-RELATED"/>
    <property type="match status" value="1"/>
</dbReference>
<comment type="caution">
    <text evidence="2">The sequence shown here is derived from an EMBL/GenBank/DDBJ whole genome shotgun (WGS) entry which is preliminary data.</text>
</comment>
<keyword evidence="3" id="KW-1185">Reference proteome</keyword>
<dbReference type="GO" id="GO:0000964">
    <property type="term" value="P:mitochondrial RNA 5'-end processing"/>
    <property type="evidence" value="ECO:0007669"/>
    <property type="project" value="TreeGrafter"/>
</dbReference>
<evidence type="ECO:0000313" key="3">
    <source>
        <dbReference type="Proteomes" id="UP000807306"/>
    </source>
</evidence>
<feature type="region of interest" description="Disordered" evidence="1">
    <location>
        <begin position="138"/>
        <end position="217"/>
    </location>
</feature>
<evidence type="ECO:0000313" key="2">
    <source>
        <dbReference type="EMBL" id="KAF9527551.1"/>
    </source>
</evidence>
<reference evidence="2" key="1">
    <citation type="submission" date="2020-11" db="EMBL/GenBank/DDBJ databases">
        <authorList>
            <consortium name="DOE Joint Genome Institute"/>
            <person name="Ahrendt S."/>
            <person name="Riley R."/>
            <person name="Andreopoulos W."/>
            <person name="Labutti K."/>
            <person name="Pangilinan J."/>
            <person name="Ruiz-Duenas F.J."/>
            <person name="Barrasa J.M."/>
            <person name="Sanchez-Garcia M."/>
            <person name="Camarero S."/>
            <person name="Miyauchi S."/>
            <person name="Serrano A."/>
            <person name="Linde D."/>
            <person name="Babiker R."/>
            <person name="Drula E."/>
            <person name="Ayuso-Fernandez I."/>
            <person name="Pacheco R."/>
            <person name="Padilla G."/>
            <person name="Ferreira P."/>
            <person name="Barriuso J."/>
            <person name="Kellner H."/>
            <person name="Castanera R."/>
            <person name="Alfaro M."/>
            <person name="Ramirez L."/>
            <person name="Pisabarro A.G."/>
            <person name="Kuo A."/>
            <person name="Tritt A."/>
            <person name="Lipzen A."/>
            <person name="He G."/>
            <person name="Yan M."/>
            <person name="Ng V."/>
            <person name="Cullen D."/>
            <person name="Martin F."/>
            <person name="Rosso M.-N."/>
            <person name="Henrissat B."/>
            <person name="Hibbett D."/>
            <person name="Martinez A.T."/>
            <person name="Grigoriev I.V."/>
        </authorList>
    </citation>
    <scope>NUCLEOTIDE SEQUENCE</scope>
    <source>
        <strain evidence="2">CBS 506.95</strain>
    </source>
</reference>
<gene>
    <name evidence="2" type="ORF">CPB83DRAFT_815320</name>
</gene>
<feature type="compositionally biased region" description="Basic and acidic residues" evidence="1">
    <location>
        <begin position="817"/>
        <end position="832"/>
    </location>
</feature>
<dbReference type="OrthoDB" id="10249045at2759"/>
<dbReference type="InterPro" id="IPR013943">
    <property type="entry name" value="Pet127"/>
</dbReference>
<feature type="region of interest" description="Disordered" evidence="1">
    <location>
        <begin position="42"/>
        <end position="90"/>
    </location>
</feature>
<dbReference type="PANTHER" id="PTHR31014:SF0">
    <property type="entry name" value="MITOCHONDRIAL TRANSLATION SYSTEM COMPONENT PET127-RELATED"/>
    <property type="match status" value="1"/>
</dbReference>
<dbReference type="GO" id="GO:0005740">
    <property type="term" value="C:mitochondrial envelope"/>
    <property type="evidence" value="ECO:0007669"/>
    <property type="project" value="TreeGrafter"/>
</dbReference>
<dbReference type="Pfam" id="PF08634">
    <property type="entry name" value="Pet127"/>
    <property type="match status" value="1"/>
</dbReference>
<protein>
    <submittedName>
        <fullName evidence="2">Mitochondrial protein Pet127-domain-containing protein</fullName>
    </submittedName>
</protein>
<dbReference type="EMBL" id="MU157860">
    <property type="protein sequence ID" value="KAF9527551.1"/>
    <property type="molecule type" value="Genomic_DNA"/>
</dbReference>
<feature type="compositionally biased region" description="Polar residues" evidence="1">
    <location>
        <begin position="42"/>
        <end position="78"/>
    </location>
</feature>
<organism evidence="2 3">
    <name type="scientific">Crepidotus variabilis</name>
    <dbReference type="NCBI Taxonomy" id="179855"/>
    <lineage>
        <taxon>Eukaryota</taxon>
        <taxon>Fungi</taxon>
        <taxon>Dikarya</taxon>
        <taxon>Basidiomycota</taxon>
        <taxon>Agaricomycotina</taxon>
        <taxon>Agaricomycetes</taxon>
        <taxon>Agaricomycetidae</taxon>
        <taxon>Agaricales</taxon>
        <taxon>Agaricineae</taxon>
        <taxon>Crepidotaceae</taxon>
        <taxon>Crepidotus</taxon>
    </lineage>
</organism>
<accession>A0A9P6JNX6</accession>
<dbReference type="AlphaFoldDB" id="A0A9P6JNX6"/>
<name>A0A9P6JNX6_9AGAR</name>